<reference evidence="1 2" key="1">
    <citation type="submission" date="2015-10" db="EMBL/GenBank/DDBJ databases">
        <title>Butyribacter intestini gen. nov., sp. nov., a butyric acid-producing bacterium of the family Lachnospiraceae isolated from the human faeces.</title>
        <authorList>
            <person name="Zou Y."/>
            <person name="Xue W."/>
            <person name="Luo G."/>
            <person name="Lv M."/>
        </authorList>
    </citation>
    <scope>NUCLEOTIDE SEQUENCE [LARGE SCALE GENOMIC DNA]</scope>
    <source>
        <strain evidence="1 2">TF01-11</strain>
    </source>
</reference>
<evidence type="ECO:0000313" key="1">
    <source>
        <dbReference type="EMBL" id="KQC84093.1"/>
    </source>
</evidence>
<dbReference type="AlphaFoldDB" id="A0AAW3JPT6"/>
<keyword evidence="2" id="KW-1185">Reference proteome</keyword>
<dbReference type="Proteomes" id="UP000050833">
    <property type="component" value="Unassembled WGS sequence"/>
</dbReference>
<proteinExistence type="predicted"/>
<sequence length="59" mass="7050">MSIKNCIRKATQYNCCLDRKAICMKHSWDEVSKMLDTFCDCKKCRKCQKCKKHPKCKCR</sequence>
<name>A0AAW3JPT6_9FIRM</name>
<accession>A0AAW3JPT6</accession>
<dbReference type="EMBL" id="LLKB01000007">
    <property type="protein sequence ID" value="KQC84093.1"/>
    <property type="molecule type" value="Genomic_DNA"/>
</dbReference>
<gene>
    <name evidence="1" type="ORF">APZ18_14340</name>
</gene>
<comment type="caution">
    <text evidence="1">The sequence shown here is derived from an EMBL/GenBank/DDBJ whole genome shotgun (WGS) entry which is preliminary data.</text>
</comment>
<dbReference type="RefSeq" id="WP_055946287.1">
    <property type="nucleotide sequence ID" value="NZ_DBGBRS010000260.1"/>
</dbReference>
<protein>
    <submittedName>
        <fullName evidence="1">Uncharacterized protein</fullName>
    </submittedName>
</protein>
<evidence type="ECO:0000313" key="2">
    <source>
        <dbReference type="Proteomes" id="UP000050833"/>
    </source>
</evidence>
<organism evidence="1 2">
    <name type="scientific">Butyribacter intestini</name>
    <dbReference type="NCBI Taxonomy" id="1703332"/>
    <lineage>
        <taxon>Bacteria</taxon>
        <taxon>Bacillati</taxon>
        <taxon>Bacillota</taxon>
        <taxon>Clostridia</taxon>
        <taxon>Lachnospirales</taxon>
        <taxon>Lachnospiraceae</taxon>
        <taxon>Butyribacter</taxon>
    </lineage>
</organism>